<evidence type="ECO:0000256" key="8">
    <source>
        <dbReference type="SAM" id="Phobius"/>
    </source>
</evidence>
<feature type="transmembrane region" description="Helical" evidence="8">
    <location>
        <begin position="183"/>
        <end position="201"/>
    </location>
</feature>
<dbReference type="GO" id="GO:1903785">
    <property type="term" value="P:L-valine transmembrane transport"/>
    <property type="evidence" value="ECO:0007669"/>
    <property type="project" value="TreeGrafter"/>
</dbReference>
<dbReference type="PANTHER" id="PTHR34979">
    <property type="entry name" value="INNER MEMBRANE PROTEIN YGAZ"/>
    <property type="match status" value="1"/>
</dbReference>
<comment type="caution">
    <text evidence="9">The sequence shown here is derived from an EMBL/GenBank/DDBJ whole genome shotgun (WGS) entry which is preliminary data.</text>
</comment>
<evidence type="ECO:0000256" key="4">
    <source>
        <dbReference type="ARBA" id="ARBA00022475"/>
    </source>
</evidence>
<protein>
    <submittedName>
        <fullName evidence="9">AzlC family protein</fullName>
    </submittedName>
</protein>
<dbReference type="RefSeq" id="WP_160109989.1">
    <property type="nucleotide sequence ID" value="NZ_FCON02000012.1"/>
</dbReference>
<feature type="transmembrane region" description="Helical" evidence="8">
    <location>
        <begin position="120"/>
        <end position="140"/>
    </location>
</feature>
<evidence type="ECO:0000313" key="10">
    <source>
        <dbReference type="Proteomes" id="UP000054770"/>
    </source>
</evidence>
<dbReference type="PANTHER" id="PTHR34979:SF1">
    <property type="entry name" value="INNER MEMBRANE PROTEIN YGAZ"/>
    <property type="match status" value="1"/>
</dbReference>
<reference evidence="9" key="1">
    <citation type="submission" date="2016-01" db="EMBL/GenBank/DDBJ databases">
        <authorList>
            <person name="Peeters C."/>
        </authorList>
    </citation>
    <scope>NUCLEOTIDE SEQUENCE [LARGE SCALE GENOMIC DNA]</scope>
    <source>
        <strain evidence="9">LMG 22940</strain>
    </source>
</reference>
<dbReference type="EMBL" id="FCON02000012">
    <property type="protein sequence ID" value="SAL37485.1"/>
    <property type="molecule type" value="Genomic_DNA"/>
</dbReference>
<evidence type="ECO:0000313" key="9">
    <source>
        <dbReference type="EMBL" id="SAL37485.1"/>
    </source>
</evidence>
<keyword evidence="3" id="KW-0813">Transport</keyword>
<keyword evidence="7 8" id="KW-0472">Membrane</keyword>
<evidence type="ECO:0000256" key="6">
    <source>
        <dbReference type="ARBA" id="ARBA00022989"/>
    </source>
</evidence>
<proteinExistence type="inferred from homology"/>
<dbReference type="Proteomes" id="UP000054770">
    <property type="component" value="Unassembled WGS sequence"/>
</dbReference>
<keyword evidence="10" id="KW-1185">Reference proteome</keyword>
<dbReference type="InterPro" id="IPR011606">
    <property type="entry name" value="Brnchd-chn_aa_trnsp_permease"/>
</dbReference>
<comment type="subcellular location">
    <subcellularLocation>
        <location evidence="1">Cell membrane</location>
        <topology evidence="1">Multi-pass membrane protein</topology>
    </subcellularLocation>
</comment>
<dbReference type="OrthoDB" id="3177005at2"/>
<evidence type="ECO:0000256" key="5">
    <source>
        <dbReference type="ARBA" id="ARBA00022692"/>
    </source>
</evidence>
<dbReference type="Pfam" id="PF03591">
    <property type="entry name" value="AzlC"/>
    <property type="match status" value="1"/>
</dbReference>
<comment type="similarity">
    <text evidence="2">Belongs to the AzlC family.</text>
</comment>
<evidence type="ECO:0000256" key="3">
    <source>
        <dbReference type="ARBA" id="ARBA00022448"/>
    </source>
</evidence>
<feature type="transmembrane region" description="Helical" evidence="8">
    <location>
        <begin position="152"/>
        <end position="177"/>
    </location>
</feature>
<keyword evidence="5 8" id="KW-0812">Transmembrane</keyword>
<evidence type="ECO:0000256" key="7">
    <source>
        <dbReference type="ARBA" id="ARBA00023136"/>
    </source>
</evidence>
<keyword evidence="6 8" id="KW-1133">Transmembrane helix</keyword>
<gene>
    <name evidence="9" type="ORF">AWB68_01632</name>
</gene>
<sequence length="259" mass="27581">MHSKGNKQDQYTAEIEHEQPGFRLAMALSGMRGMTSFLVSAFPMGLIGGVLGVTSGLGGFKTLALAMIANSGTAQFVAIRLLQERASGTAIVVTVLILSLRLLMYGVMLRPHTRPLSPPWRAVLGFFLIDAVFFVVIERLKGEERTRAGWQWFYLGAAAAMYINWMVATVIGIAVGASLPKGLIYGLDFPMTAVFAAMLAGALTNWRYCVAALFAAAVGVIANPLPYNLGLILAALIGAFAGIACDALQKPQLSGRQGV</sequence>
<dbReference type="GO" id="GO:0005886">
    <property type="term" value="C:plasma membrane"/>
    <property type="evidence" value="ECO:0007669"/>
    <property type="project" value="UniProtKB-SubCell"/>
</dbReference>
<evidence type="ECO:0000256" key="1">
    <source>
        <dbReference type="ARBA" id="ARBA00004651"/>
    </source>
</evidence>
<name>A0A158GZD7_9BURK</name>
<organism evidence="9 10">
    <name type="scientific">Caballeronia choica</name>
    <dbReference type="NCBI Taxonomy" id="326476"/>
    <lineage>
        <taxon>Bacteria</taxon>
        <taxon>Pseudomonadati</taxon>
        <taxon>Pseudomonadota</taxon>
        <taxon>Betaproteobacteria</taxon>
        <taxon>Burkholderiales</taxon>
        <taxon>Burkholderiaceae</taxon>
        <taxon>Caballeronia</taxon>
    </lineage>
</organism>
<accession>A0A158GZD7</accession>
<feature type="transmembrane region" description="Helical" evidence="8">
    <location>
        <begin position="36"/>
        <end position="57"/>
    </location>
</feature>
<feature type="transmembrane region" description="Helical" evidence="8">
    <location>
        <begin position="89"/>
        <end position="108"/>
    </location>
</feature>
<dbReference type="AlphaFoldDB" id="A0A158GZD7"/>
<evidence type="ECO:0000256" key="2">
    <source>
        <dbReference type="ARBA" id="ARBA00010735"/>
    </source>
</evidence>
<feature type="transmembrane region" description="Helical" evidence="8">
    <location>
        <begin position="63"/>
        <end position="82"/>
    </location>
</feature>
<keyword evidence="4" id="KW-1003">Cell membrane</keyword>